<dbReference type="InterPro" id="IPR001589">
    <property type="entry name" value="Actinin_actin-bd_CS"/>
</dbReference>
<dbReference type="PANTHER" id="PTHR38537:SF13">
    <property type="entry name" value="JITTERBUG, ISOFORM N"/>
    <property type="match status" value="1"/>
</dbReference>
<dbReference type="InterPro" id="IPR014756">
    <property type="entry name" value="Ig_E-set"/>
</dbReference>
<dbReference type="SMART" id="SM00557">
    <property type="entry name" value="IG_FLMN"/>
    <property type="match status" value="26"/>
</dbReference>
<feature type="repeat" description="Filamin" evidence="4">
    <location>
        <begin position="2387"/>
        <end position="2482"/>
    </location>
</feature>
<dbReference type="GO" id="GO:0030036">
    <property type="term" value="P:actin cytoskeleton organization"/>
    <property type="evidence" value="ECO:0007669"/>
    <property type="project" value="InterPro"/>
</dbReference>
<dbReference type="FunFam" id="1.10.418.10:FF:000006">
    <property type="entry name" value="Filamin-B isoform A"/>
    <property type="match status" value="1"/>
</dbReference>
<dbReference type="PROSITE" id="PS50194">
    <property type="entry name" value="FILAMIN_REPEAT"/>
    <property type="match status" value="26"/>
</dbReference>
<dbReference type="OrthoDB" id="18740at2759"/>
<feature type="repeat" description="Filamin" evidence="4">
    <location>
        <begin position="1094"/>
        <end position="1170"/>
    </location>
</feature>
<reference evidence="7" key="1">
    <citation type="submission" date="2020-08" db="EMBL/GenBank/DDBJ databases">
        <title>Multicomponent nature underlies the extraordinary mechanical properties of spider dragline silk.</title>
        <authorList>
            <person name="Kono N."/>
            <person name="Nakamura H."/>
            <person name="Mori M."/>
            <person name="Yoshida Y."/>
            <person name="Ohtoshi R."/>
            <person name="Malay A.D."/>
            <person name="Moran D.A.P."/>
            <person name="Tomita M."/>
            <person name="Numata K."/>
            <person name="Arakawa K."/>
        </authorList>
    </citation>
    <scope>NUCLEOTIDE SEQUENCE</scope>
</reference>
<accession>A0A8X6PSV9</accession>
<feature type="repeat" description="Filamin" evidence="4">
    <location>
        <begin position="2663"/>
        <end position="2765"/>
    </location>
</feature>
<dbReference type="GO" id="GO:0051015">
    <property type="term" value="F:actin filament binding"/>
    <property type="evidence" value="ECO:0007669"/>
    <property type="project" value="InterPro"/>
</dbReference>
<dbReference type="SMART" id="SM00033">
    <property type="entry name" value="CH"/>
    <property type="match status" value="3"/>
</dbReference>
<keyword evidence="8" id="KW-1185">Reference proteome</keyword>
<dbReference type="Proteomes" id="UP000887013">
    <property type="component" value="Unassembled WGS sequence"/>
</dbReference>
<dbReference type="EMBL" id="BMAW01023689">
    <property type="protein sequence ID" value="GFT84014.1"/>
    <property type="molecule type" value="Genomic_DNA"/>
</dbReference>
<proteinExistence type="inferred from homology"/>
<feature type="repeat" description="Filamin" evidence="4">
    <location>
        <begin position="1635"/>
        <end position="1711"/>
    </location>
</feature>
<feature type="repeat" description="Filamin" evidence="4">
    <location>
        <begin position="2863"/>
        <end position="2956"/>
    </location>
</feature>
<evidence type="ECO:0000313" key="7">
    <source>
        <dbReference type="EMBL" id="GFT84014.1"/>
    </source>
</evidence>
<feature type="repeat" description="Filamin" evidence="4">
    <location>
        <begin position="1530"/>
        <end position="1624"/>
    </location>
</feature>
<feature type="region of interest" description="Disordered" evidence="5">
    <location>
        <begin position="2704"/>
        <end position="2726"/>
    </location>
</feature>
<gene>
    <name evidence="7" type="primary">FLNB</name>
    <name evidence="7" type="ORF">NPIL_296981</name>
</gene>
<evidence type="ECO:0000313" key="8">
    <source>
        <dbReference type="Proteomes" id="UP000887013"/>
    </source>
</evidence>
<feature type="repeat" description="Filamin" evidence="4">
    <location>
        <begin position="1814"/>
        <end position="1892"/>
    </location>
</feature>
<feature type="repeat" description="Filamin" evidence="4">
    <location>
        <begin position="1432"/>
        <end position="1531"/>
    </location>
</feature>
<feature type="repeat" description="Filamin" evidence="4">
    <location>
        <begin position="1261"/>
        <end position="1351"/>
    </location>
</feature>
<dbReference type="PROSITE" id="PS50021">
    <property type="entry name" value="CH"/>
    <property type="match status" value="2"/>
</dbReference>
<feature type="repeat" description="Filamin" evidence="4">
    <location>
        <begin position="2957"/>
        <end position="3053"/>
    </location>
</feature>
<dbReference type="InterPro" id="IPR001298">
    <property type="entry name" value="Filamin/ABP280_rpt"/>
</dbReference>
<dbReference type="InterPro" id="IPR044801">
    <property type="entry name" value="Filamin"/>
</dbReference>
<dbReference type="PROSITE" id="PS00019">
    <property type="entry name" value="ACTININ_1"/>
    <property type="match status" value="1"/>
</dbReference>
<keyword evidence="3" id="KW-0009">Actin-binding</keyword>
<feature type="repeat" description="Filamin" evidence="4">
    <location>
        <begin position="676"/>
        <end position="767"/>
    </location>
</feature>
<feature type="repeat" description="Filamin" evidence="4">
    <location>
        <begin position="1890"/>
        <end position="1984"/>
    </location>
</feature>
<comment type="similarity">
    <text evidence="1">Belongs to the filamin family.</text>
</comment>
<evidence type="ECO:0000256" key="3">
    <source>
        <dbReference type="ARBA" id="ARBA00023203"/>
    </source>
</evidence>
<organism evidence="7 8">
    <name type="scientific">Nephila pilipes</name>
    <name type="common">Giant wood spider</name>
    <name type="synonym">Nephila maculata</name>
    <dbReference type="NCBI Taxonomy" id="299642"/>
    <lineage>
        <taxon>Eukaryota</taxon>
        <taxon>Metazoa</taxon>
        <taxon>Ecdysozoa</taxon>
        <taxon>Arthropoda</taxon>
        <taxon>Chelicerata</taxon>
        <taxon>Arachnida</taxon>
        <taxon>Araneae</taxon>
        <taxon>Araneomorphae</taxon>
        <taxon>Entelegynae</taxon>
        <taxon>Araneoidea</taxon>
        <taxon>Nephilidae</taxon>
        <taxon>Nephila</taxon>
    </lineage>
</organism>
<feature type="region of interest" description="Disordered" evidence="5">
    <location>
        <begin position="884"/>
        <end position="979"/>
    </location>
</feature>
<feature type="repeat" description="Filamin" evidence="4">
    <location>
        <begin position="1709"/>
        <end position="1803"/>
    </location>
</feature>
<feature type="repeat" description="Filamin" evidence="4">
    <location>
        <begin position="2573"/>
        <end position="2665"/>
    </location>
</feature>
<dbReference type="FunFam" id="1.10.418.10:FF:000078">
    <property type="entry name" value="Putative Filamin-A"/>
    <property type="match status" value="1"/>
</dbReference>
<sequence length="3106" mass="338011">MDSEDFGDVGFTNVGLKARSPEGHAARAMHIKGDEYIWVEIQEKTFKNWVNEQIRPLGMSITNLSTDFSDGLKLIALIEVLQKRKLKKIRKPLNQHQCLENVQTALQAMASDNIKLVNIGNTDIVEGNLKLILGLIWSLILRYQIGRTNFPPKKLMLSWLQAALPDLHISNFTSDWNSGIALSALLDYCKPGLFPHWKSLSMKNSVENCRTAMHAARDEFSVPMILTPEDLASHNLDELSGMTYLSYFMKDESPGYKSTLSWVQKQLPQFNIRNFTTDWNDGLALCALVKAYGANVPDYTELKKDRSFWEQNIQHGIIGGESLGVRPLLKPKELSDPEVEHLGVMAYIARFQWVKPMKRPQDKISITGNNLNNVHVNKPAKFKINFLDSNIDEKKIRAEIRYENKKSECQLSFTKSGGSGSFVPTNVGMHELLAFYEDQVITGCPIHIKVHPDISKILYSGIDPCALGSVVEVLINSNGESGGNVFVEAQSPSGKLRKCAVAENEGVYTATFTPDEIGEWKIIVTYSGEHIHGSPFTCYVYDPAKVKIQGLGPIVKGKEKTFVIDASSSGWGEMKAELLHNSTSIPLSIDEQGNGIYRITFLPTSSGKYHLNINSNGESGGNVFVEAQSPSGKLRKCAVAENEGVYTATFTPDEIGEWKIIVTYSGEHIHGSPFTCYVYDPAKVKIQGLGPIVKGKEKTFVIDASSSGWGEMKAELLHNSTSIPLSIDEQGNGIYRITFLPTSSGKYHLNVTFNSINVKGSPFSFRVVETDEELRGSSYESRIEENKVKKERIVPLKEVQRNHISLDGLSSASTKLTESNTYFKSSENLSKHNVNSNVFSSRDNIYQSVENSSIGKIGKNTSASQENLSFHQRAELVNSKLMAHNGKSSKAPAPPTPKKPVSIDNSSKSKENEKTDVYKQLNKTSQEKFQFSEQHSSSHTSSQLSGLQKILSDSTDSLGAKPKMHVKKPRDNDSPSDYGYVSLSGKHKKDMVDVSQVVTEGEGLKLVPVKQPTTFSLQAPWLKQDDIQVTVTAPSGREIPFRLEFVSHGKYRVEYITPEVGEHSIEISVAGKRLLGSPYQCFAYDSSQIKVGKIPNGTVGKPVEFEINGAEAGSGNLEILVNGGHVTSNVKSLGNHCFLASFIPHTATTHTIEMKFNGHHVPGSPWKCEVSEPGKKLSVRGEALKSFSSRQPANFEILAPGHSKENIKVNICGPTKNPIQPKIVEQSSGVFRVEFNAFEVGSYSVDVIVDGHPLPGSPFTTEAYSSAQIHVLDVPQTCAVGHNCQFQVDASQAGEGQLEISVNDGKVPNQVQVLGNGRCLVSFRPEARGPHTIDIRFNGENVPGCPIVVEATDSSYLVEVSSQDLVPVNRVAHFNINIQGAREADLKVTVTSPSGGKIPVKLFADAKSGFIGEFLPKEVGPHLLFIEYGGRKDISSPYTIKVYDALQVKISRITDGILGKTYQFTVDASHAGEGNLEITVSGQGRNIPTQVHPLGSAKFAVSFIPSELVDHFISISFNKEPVPGSPFKVKLTDSPSKVSISGSNLVASPVNESTSFVIHGLSADSQNYSIDIEGPDGNRVPYKIKELSDNALKVEFAPSKTGEYRTHILVNGNPLIESPFITKVYDVKQIKVKEIPKGTIGKPVTFIVETSNAGPGNLEVAVNKGQVATVPQAQSPTQYAISFTPQDSKRHIIDLKFNGETVPGSPFECHIIDSSKIKVKGDGIERVPINRPAQFIVDTGGVDMGEVHATVIGPNQLPLKCFIHGNYHSGYRVEYTPVDVGDHAVDVRIEGQPVASSPYLVKVYDASRVKVTDIESGVVGKPVYFSIDASQAGAGNIEIIVSVGGRNVPNYVQSEGNARFRVNFKPTEAQTHTLSVKFNGEPVPGSPCYVKVSDSSQSVVTGSSLRMTSLSQGAHFTVDTRSFENGVCKVVVTGPTTKHVPVTVKKTSSTTFDVSFKPQEVGPHQVLVTLDDSPLPGSPFLCNVYDVSKVKVSKLVPGIVGKPCTFQVDASQAGEGTLELVVTTRKSSVRAEVSMKSRGLYDVTFVPQDKISHYVNITFNEEDVPGPTTKHVPVTVKKTSSTTFDVSFKPQEVGPHQVLVTLDDSPLPGSPFLCNVYDVSKVKVSKLVPGIVGKPCTFQVDASQAGEGTLELVVTTRKSSVRAEVSMKSRGLYDVTFVPQDKISHYVNITFNEEDVPGSPFKIEVHPPNSGKGLVANGEGLKQGLVGSTNIFDIETNGLEGNVEVRVTGPNGLVVPASVHNLKPDTYRVEYQPQEIGTYKVEVLHQGNMISSKPFLVEVCDPSRVKVIDVEDGIIGREQTFKVDASRAGRGNLNITITASNRDVKYNLQEINAGVYQITYVPHSDHPHKIDVYYNGHQAPGCPQIVEIGDPSHSIIAHGSGLKSSQCGKTASFFIETGGFGEAKDFDIIVISPLGSPLPVKCYQQKDGSLLAEWPAQQAGNHKIEVLYAGKPIAGSPFSCQVFDATKVTLQKIKTTTFAVGESISFTLNRKDAGYAELDVTVTSPLGRHLPIEVKGTSDGEGELIEFTPTVPGKYKIAITYGSIEVPGSPVTFIAQDSGVPKVDGLGLAVAQVDSPAIFKILAKGLWGHPQVTVDGPETEAEVSIEEEEEGVFTVCYIPLETGLFDVKILWNNKEIPGSPYHPKVVNTNKMRVIGGLENLVDEQNHIPLITGQEKRIPFDVSDAGPGKPKAEIRSPSGKTVPSRFDQTGSHRYHLHFTPKEKGEHQIFVYFADLPLSSSPFMSYAEELGPVPDHTRVVLRGHGLTGAKVGEEAEFTIDGSEAGPGSPEVTLGGVKADIPVQIVPIGNNVYKVIYMPTVPGAYLLNVMWSERQVKGCPLKVNISASCDAQKVACSGDGLRGGTVGKEIKAFIDTRKAGPGELTAHCMGPHKVAYCELCDHRDGTFTLYLKPQEGGRHVLTVKYGGEHVPGSPFTIRIAGAPDASKVRVYGPGIEPGVLATYQSRFICDTRGAGAGQLTVRIRGPKGAFRVEMQRESQKDRTILCKYDPTEPGNYRLEIKWSGDHVPGSPFMVMIFDTQEELNHYLQGLYQAQSGGHPPLPPADYFGGSLTYSTGFGQMSWRGSTAEL</sequence>
<dbReference type="InterPro" id="IPR036872">
    <property type="entry name" value="CH_dom_sf"/>
</dbReference>
<dbReference type="CDD" id="cd21227">
    <property type="entry name" value="CH_jitterbug-like_rpt1"/>
    <property type="match status" value="1"/>
</dbReference>
<feature type="repeat" description="Filamin" evidence="4">
    <location>
        <begin position="2206"/>
        <end position="2299"/>
    </location>
</feature>
<evidence type="ECO:0000256" key="1">
    <source>
        <dbReference type="ARBA" id="ARBA00009238"/>
    </source>
</evidence>
<keyword evidence="2" id="KW-0677">Repeat</keyword>
<feature type="compositionally biased region" description="Low complexity" evidence="5">
    <location>
        <begin position="927"/>
        <end position="948"/>
    </location>
</feature>
<feature type="domain" description="Calponin-homology (CH)" evidence="6">
    <location>
        <begin position="150"/>
        <end position="253"/>
    </location>
</feature>
<feature type="compositionally biased region" description="Polar residues" evidence="5">
    <location>
        <begin position="2717"/>
        <end position="2726"/>
    </location>
</feature>
<dbReference type="InterPro" id="IPR013783">
    <property type="entry name" value="Ig-like_fold"/>
</dbReference>
<evidence type="ECO:0000259" key="6">
    <source>
        <dbReference type="PROSITE" id="PS50021"/>
    </source>
</evidence>
<dbReference type="Gene3D" id="2.60.40.10">
    <property type="entry name" value="Immunoglobulins"/>
    <property type="match status" value="28"/>
</dbReference>
<dbReference type="CDD" id="cd21185">
    <property type="entry name" value="CH_jitterbug-like_rpt3"/>
    <property type="match status" value="1"/>
</dbReference>
<protein>
    <submittedName>
        <fullName evidence="7">Filamin-B</fullName>
    </submittedName>
</protein>
<comment type="caution">
    <text evidence="7">The sequence shown here is derived from an EMBL/GenBank/DDBJ whole genome shotgun (WGS) entry which is preliminary data.</text>
</comment>
<dbReference type="SUPFAM" id="SSF81296">
    <property type="entry name" value="E set domains"/>
    <property type="match status" value="28"/>
</dbReference>
<name>A0A8X6PSV9_NEPPI</name>
<dbReference type="PROSITE" id="PS00020">
    <property type="entry name" value="ACTININ_2"/>
    <property type="match status" value="1"/>
</dbReference>
<feature type="repeat" description="Filamin" evidence="4">
    <location>
        <begin position="581"/>
        <end position="678"/>
    </location>
</feature>
<feature type="domain" description="Calponin-homology (CH)" evidence="6">
    <location>
        <begin position="40"/>
        <end position="144"/>
    </location>
</feature>
<dbReference type="Gene3D" id="1.10.418.10">
    <property type="entry name" value="Calponin-like domain"/>
    <property type="match status" value="3"/>
</dbReference>
<feature type="repeat" description="Filamin" evidence="4">
    <location>
        <begin position="1169"/>
        <end position="1263"/>
    </location>
</feature>
<dbReference type="InterPro" id="IPR017868">
    <property type="entry name" value="Filamin/ABP280_repeat-like"/>
</dbReference>
<dbReference type="Pfam" id="PF00630">
    <property type="entry name" value="Filamin"/>
    <property type="match status" value="25"/>
</dbReference>
<feature type="compositionally biased region" description="Basic and acidic residues" evidence="5">
    <location>
        <begin position="907"/>
        <end position="917"/>
    </location>
</feature>
<feature type="repeat" description="Filamin" evidence="4">
    <location>
        <begin position="362"/>
        <end position="450"/>
    </location>
</feature>
<evidence type="ECO:0000256" key="2">
    <source>
        <dbReference type="ARBA" id="ARBA00022737"/>
    </source>
</evidence>
<dbReference type="CDD" id="cd21229">
    <property type="entry name" value="CH_jitterbug-like_rpt2"/>
    <property type="match status" value="1"/>
</dbReference>
<feature type="repeat" description="Filamin" evidence="4">
    <location>
        <begin position="2769"/>
        <end position="2862"/>
    </location>
</feature>
<feature type="repeat" description="Filamin" evidence="4">
    <location>
        <begin position="2127"/>
        <end position="2205"/>
    </location>
</feature>
<dbReference type="Pfam" id="PF00307">
    <property type="entry name" value="CH"/>
    <property type="match status" value="3"/>
</dbReference>
<dbReference type="PANTHER" id="PTHR38537">
    <property type="entry name" value="JITTERBUG, ISOFORM N"/>
    <property type="match status" value="1"/>
</dbReference>
<evidence type="ECO:0000256" key="5">
    <source>
        <dbReference type="SAM" id="MobiDB-lite"/>
    </source>
</evidence>
<feature type="repeat" description="Filamin" evidence="4">
    <location>
        <begin position="1368"/>
        <end position="1434"/>
    </location>
</feature>
<feature type="repeat" description="Filamin" evidence="4">
    <location>
        <begin position="989"/>
        <end position="1083"/>
    </location>
</feature>
<dbReference type="FunFam" id="2.60.40.10:FF:001145">
    <property type="entry name" value="Jitterbug, isoform I"/>
    <property type="match status" value="2"/>
</dbReference>
<feature type="repeat" description="Filamin" evidence="4">
    <location>
        <begin position="1995"/>
        <end position="2116"/>
    </location>
</feature>
<dbReference type="InterPro" id="IPR001715">
    <property type="entry name" value="CH_dom"/>
</dbReference>
<feature type="repeat" description="Filamin" evidence="4">
    <location>
        <begin position="2310"/>
        <end position="2388"/>
    </location>
</feature>
<feature type="repeat" description="Filamin" evidence="4">
    <location>
        <begin position="461"/>
        <end position="540"/>
    </location>
</feature>
<dbReference type="SUPFAM" id="SSF47576">
    <property type="entry name" value="Calponin-homology domain, CH-domain"/>
    <property type="match status" value="2"/>
</dbReference>
<evidence type="ECO:0000256" key="4">
    <source>
        <dbReference type="PROSITE-ProRule" id="PRU00087"/>
    </source>
</evidence>
<feature type="repeat" description="Filamin" evidence="4">
    <location>
        <begin position="2480"/>
        <end position="2575"/>
    </location>
</feature>
<dbReference type="FunFam" id="1.10.418.10:FF:000068">
    <property type="entry name" value="Putative Filamin-A"/>
    <property type="match status" value="1"/>
</dbReference>